<feature type="transmembrane region" description="Helical" evidence="1">
    <location>
        <begin position="37"/>
        <end position="58"/>
    </location>
</feature>
<dbReference type="Proteomes" id="UP000184699">
    <property type="component" value="Unassembled WGS sequence"/>
</dbReference>
<reference evidence="3" key="1">
    <citation type="submission" date="2016-11" db="EMBL/GenBank/DDBJ databases">
        <authorList>
            <person name="Varghese N."/>
            <person name="Submissions S."/>
        </authorList>
    </citation>
    <scope>NUCLEOTIDE SEQUENCE [LARGE SCALE GENOMIC DNA]</scope>
    <source>
        <strain evidence="3">DSM 8595</strain>
    </source>
</reference>
<evidence type="ECO:0000313" key="3">
    <source>
        <dbReference type="Proteomes" id="UP000184699"/>
    </source>
</evidence>
<keyword evidence="3" id="KW-1185">Reference proteome</keyword>
<evidence type="ECO:0000313" key="2">
    <source>
        <dbReference type="EMBL" id="SIO30389.1"/>
    </source>
</evidence>
<gene>
    <name evidence="2" type="ORF">SAMN05443544_3945</name>
</gene>
<organism evidence="2 3">
    <name type="scientific">Agromyces cerinus subsp. cerinus</name>
    <dbReference type="NCBI Taxonomy" id="232089"/>
    <lineage>
        <taxon>Bacteria</taxon>
        <taxon>Bacillati</taxon>
        <taxon>Actinomycetota</taxon>
        <taxon>Actinomycetes</taxon>
        <taxon>Micrococcales</taxon>
        <taxon>Microbacteriaceae</taxon>
        <taxon>Agromyces</taxon>
    </lineage>
</organism>
<dbReference type="EMBL" id="FSRJ01000007">
    <property type="protein sequence ID" value="SIO30389.1"/>
    <property type="molecule type" value="Genomic_DNA"/>
</dbReference>
<feature type="transmembrane region" description="Helical" evidence="1">
    <location>
        <begin position="79"/>
        <end position="103"/>
    </location>
</feature>
<evidence type="ECO:0000256" key="1">
    <source>
        <dbReference type="SAM" id="Phobius"/>
    </source>
</evidence>
<proteinExistence type="predicted"/>
<keyword evidence="1" id="KW-1133">Transmembrane helix</keyword>
<sequence length="104" mass="10901">MLESIIIRAGEIENPMDGILPDFGAFGVEFTELWQKLLAGLWGIGIILAVIFLIIGVVKMASASNGGNPNEYKTARTQAMWAGISLGVLAALAVIVGAILALFG</sequence>
<dbReference type="AlphaFoldDB" id="A0A1N6IEJ2"/>
<keyword evidence="1" id="KW-0812">Transmembrane</keyword>
<dbReference type="InterPro" id="IPR043993">
    <property type="entry name" value="T4SS_pilin"/>
</dbReference>
<dbReference type="RefSeq" id="WP_234980936.1">
    <property type="nucleotide sequence ID" value="NZ_FSRJ01000007.1"/>
</dbReference>
<dbReference type="STRING" id="232089.SAMN05443544_3945"/>
<accession>A0A1N6IEJ2</accession>
<keyword evidence="1" id="KW-0472">Membrane</keyword>
<name>A0A1N6IEJ2_9MICO</name>
<dbReference type="Pfam" id="PF18895">
    <property type="entry name" value="T4SS_pilin"/>
    <property type="match status" value="1"/>
</dbReference>
<protein>
    <submittedName>
        <fullName evidence="2">Uncharacterized protein</fullName>
    </submittedName>
</protein>